<dbReference type="Proteomes" id="UP000038802">
    <property type="component" value="Unassembled WGS sequence"/>
</dbReference>
<reference evidence="3" key="1">
    <citation type="submission" date="2015-03" db="EMBL/GenBank/DDBJ databases">
        <authorList>
            <person name="Murphy D."/>
        </authorList>
    </citation>
    <scope>NUCLEOTIDE SEQUENCE [LARGE SCALE GENOMIC DNA]</scope>
    <source>
        <strain evidence="3">K00500041</strain>
    </source>
</reference>
<accession>A0A0T9Y737</accession>
<evidence type="ECO:0000313" key="2">
    <source>
        <dbReference type="EMBL" id="CFR99210.1"/>
    </source>
</evidence>
<evidence type="ECO:0000313" key="3">
    <source>
        <dbReference type="EMBL" id="COV95967.1"/>
    </source>
</evidence>
<reference evidence="4 5" key="2">
    <citation type="submission" date="2015-03" db="EMBL/GenBank/DDBJ databases">
        <authorList>
            <consortium name="Pathogen Informatics"/>
        </authorList>
    </citation>
    <scope>NUCLEOTIDE SEQUENCE [LARGE SCALE GENOMIC DNA]</scope>
    <source>
        <strain evidence="2 5">C09601061</strain>
        <strain evidence="4">K00500041</strain>
    </source>
</reference>
<feature type="compositionally biased region" description="Basic residues" evidence="1">
    <location>
        <begin position="66"/>
        <end position="75"/>
    </location>
</feature>
<feature type="region of interest" description="Disordered" evidence="1">
    <location>
        <begin position="54"/>
        <end position="75"/>
    </location>
</feature>
<feature type="compositionally biased region" description="Low complexity" evidence="1">
    <location>
        <begin position="54"/>
        <end position="65"/>
    </location>
</feature>
<name>A0A0T9Y737_MYCTX</name>
<dbReference type="EMBL" id="CGCX01001660">
    <property type="protein sequence ID" value="CFR99210.1"/>
    <property type="molecule type" value="Genomic_DNA"/>
</dbReference>
<evidence type="ECO:0000313" key="4">
    <source>
        <dbReference type="Proteomes" id="UP000038802"/>
    </source>
</evidence>
<dbReference type="Proteomes" id="UP000046680">
    <property type="component" value="Unassembled WGS sequence"/>
</dbReference>
<organism evidence="3 4">
    <name type="scientific">Mycobacterium tuberculosis</name>
    <dbReference type="NCBI Taxonomy" id="1773"/>
    <lineage>
        <taxon>Bacteria</taxon>
        <taxon>Bacillati</taxon>
        <taxon>Actinomycetota</taxon>
        <taxon>Actinomycetes</taxon>
        <taxon>Mycobacteriales</taxon>
        <taxon>Mycobacteriaceae</taxon>
        <taxon>Mycobacterium</taxon>
        <taxon>Mycobacterium tuberculosis complex</taxon>
    </lineage>
</organism>
<protein>
    <submittedName>
        <fullName evidence="3">Uncharacterized protein</fullName>
    </submittedName>
</protein>
<evidence type="ECO:0000256" key="1">
    <source>
        <dbReference type="SAM" id="MobiDB-lite"/>
    </source>
</evidence>
<sequence length="208" mass="23570">MLLELAGARPVDGPVPGIMWPHRELVDQQRPVGRLEQLDGEHADHTEFVGQLQRQPLRRGGQVVGQRRRRRDHQHTRAVTLHRLDHRPRRTLAERRTRHQCRQLAAQVHPFLDQHRHAVSQAFASEITGIRHITCHPNAPAVVTPAHCLDHDRGVDTCGEDVDFVGVFDARVAGHGDACCSQTLPHDEFVLGVHQRLRRRCDIDAIGD</sequence>
<dbReference type="EMBL" id="CSAE01000257">
    <property type="protein sequence ID" value="COV95967.1"/>
    <property type="molecule type" value="Genomic_DNA"/>
</dbReference>
<dbReference type="AlphaFoldDB" id="A0A0T9Y737"/>
<gene>
    <name evidence="2" type="ORF">ERS007657_03441</name>
    <name evidence="3" type="ORF">ERS007703_02395</name>
</gene>
<evidence type="ECO:0000313" key="5">
    <source>
        <dbReference type="Proteomes" id="UP000046680"/>
    </source>
</evidence>
<proteinExistence type="predicted"/>